<feature type="transmembrane region" description="Helical" evidence="1">
    <location>
        <begin position="21"/>
        <end position="46"/>
    </location>
</feature>
<evidence type="ECO:0000313" key="3">
    <source>
        <dbReference type="Proteomes" id="UP000537592"/>
    </source>
</evidence>
<keyword evidence="3" id="KW-1185">Reference proteome</keyword>
<comment type="caution">
    <text evidence="2">The sequence shown here is derived from an EMBL/GenBank/DDBJ whole genome shotgun (WGS) entry which is preliminary data.</text>
</comment>
<keyword evidence="1" id="KW-0812">Transmembrane</keyword>
<accession>A0A7W6EE69</accession>
<keyword evidence="1" id="KW-1133">Transmembrane helix</keyword>
<proteinExistence type="predicted"/>
<gene>
    <name evidence="2" type="ORF">FHS81_000049</name>
</gene>
<evidence type="ECO:0000313" key="2">
    <source>
        <dbReference type="EMBL" id="MBB3807995.1"/>
    </source>
</evidence>
<dbReference type="Proteomes" id="UP000537592">
    <property type="component" value="Unassembled WGS sequence"/>
</dbReference>
<sequence>MSETKQDSVQVNAVADTGRRWRAFAVTLLVTVVVLLPCLMLALYIIDPYNSGRMTVLDTPGVRAQGTRTEHANRARDPDFDSIIIGNSRMQALNPERLTELTGARFASLTVPGTRPKEQLTLIDWFLRHRSTPPAVLAIGTDIFWCHGPDKAFSTVNPFPFWLYEQDTLAYLGGLVRFNVLQEGVRRVQYAIGQRDRARPDGYWDYDPIYESQGFETEEKRAVLMQYKPEDVVNETGEFPAIDALADVLASLPAETVVALVVPPAFVTGQPRENTPERRTEQACQSRLAALAQTRPRTFVISWDGALPETEDPDLYFDQIHYKGKLARVLEEQIAARIRPLLGTVNGA</sequence>
<reference evidence="2 3" key="1">
    <citation type="submission" date="2020-08" db="EMBL/GenBank/DDBJ databases">
        <title>Genomic Encyclopedia of Type Strains, Phase IV (KMG-IV): sequencing the most valuable type-strain genomes for metagenomic binning, comparative biology and taxonomic classification.</title>
        <authorList>
            <person name="Goeker M."/>
        </authorList>
    </citation>
    <scope>NUCLEOTIDE SEQUENCE [LARGE SCALE GENOMIC DNA]</scope>
    <source>
        <strain evidence="2 3">DSM 28760</strain>
    </source>
</reference>
<name>A0A7W6EE69_9HYPH</name>
<organism evidence="2 3">
    <name type="scientific">Pseudochelatococcus contaminans</name>
    <dbReference type="NCBI Taxonomy" id="1538103"/>
    <lineage>
        <taxon>Bacteria</taxon>
        <taxon>Pseudomonadati</taxon>
        <taxon>Pseudomonadota</taxon>
        <taxon>Alphaproteobacteria</taxon>
        <taxon>Hyphomicrobiales</taxon>
        <taxon>Chelatococcaceae</taxon>
        <taxon>Pseudochelatococcus</taxon>
    </lineage>
</organism>
<dbReference type="AlphaFoldDB" id="A0A7W6EE69"/>
<protein>
    <submittedName>
        <fullName evidence="2">Uncharacterized protein</fullName>
    </submittedName>
</protein>
<dbReference type="RefSeq" id="WP_183750048.1">
    <property type="nucleotide sequence ID" value="NZ_JACICC010000001.1"/>
</dbReference>
<keyword evidence="1" id="KW-0472">Membrane</keyword>
<evidence type="ECO:0000256" key="1">
    <source>
        <dbReference type="SAM" id="Phobius"/>
    </source>
</evidence>
<dbReference type="EMBL" id="JACICC010000001">
    <property type="protein sequence ID" value="MBB3807995.1"/>
    <property type="molecule type" value="Genomic_DNA"/>
</dbReference>